<accession>A0A9K3CZC2</accession>
<evidence type="ECO:0000256" key="2">
    <source>
        <dbReference type="SAM" id="MobiDB-lite"/>
    </source>
</evidence>
<feature type="non-terminal residue" evidence="3">
    <location>
        <position position="1"/>
    </location>
</feature>
<keyword evidence="4" id="KW-1185">Reference proteome</keyword>
<feature type="coiled-coil region" evidence="1">
    <location>
        <begin position="42"/>
        <end position="76"/>
    </location>
</feature>
<dbReference type="AlphaFoldDB" id="A0A9K3CZC2"/>
<keyword evidence="1" id="KW-0175">Coiled coil</keyword>
<feature type="compositionally biased region" description="Polar residues" evidence="2">
    <location>
        <begin position="425"/>
        <end position="456"/>
    </location>
</feature>
<name>A0A9K3CZC2_9EUKA</name>
<sequence length="456" mass="49845">LGSVTALRETLAHQDESISHLNGRLGQLDAVQDSVESCRSCLEQVDTRVEGVEGRLTRLDNRLDSQETETDEVRTDLQSMHTDTRGVLSTLERQVQAHTAALDTKANSDSTTSRLDTLSQTLSEVSSSLSSVSSSLEARMELKADMRRTQQHLDTLRTGLSDTAEGVATVTVALEGLKTRVPTRPVDEASLDALAVRMDGVQGEIGEMHESIEDQRQSLSLVKGGLTDTQRQTETNRDDIARLTSTSATYASGMEIAALRRVMATQEDVSSLRDSVEAVHSRSETDMDSRLSGMASKESLSALADTLDQQVTSALTQLAEMRLVAKLAEMRLVAKLAEMRLVAKDLVSPSTLASELRRKADKSALATEVLSMQQALQRLRSHVEIASPSRFVRQLAEKPTVNDVRTMVDASSQSTREWVERRLGQRSTGTPLAMSGSFSGSMRSPLRSQMRSVLNE</sequence>
<comment type="caution">
    <text evidence="3">The sequence shown here is derived from an EMBL/GenBank/DDBJ whole genome shotgun (WGS) entry which is preliminary data.</text>
</comment>
<dbReference type="Proteomes" id="UP000265618">
    <property type="component" value="Unassembled WGS sequence"/>
</dbReference>
<proteinExistence type="predicted"/>
<dbReference type="EMBL" id="BDIP01002137">
    <property type="protein sequence ID" value="GIQ85787.1"/>
    <property type="molecule type" value="Genomic_DNA"/>
</dbReference>
<organism evidence="3 4">
    <name type="scientific">Kipferlia bialata</name>
    <dbReference type="NCBI Taxonomy" id="797122"/>
    <lineage>
        <taxon>Eukaryota</taxon>
        <taxon>Metamonada</taxon>
        <taxon>Carpediemonas-like organisms</taxon>
        <taxon>Kipferlia</taxon>
    </lineage>
</organism>
<reference evidence="3 4" key="1">
    <citation type="journal article" date="2018" name="PLoS ONE">
        <title>The draft genome of Kipferlia bialata reveals reductive genome evolution in fornicate parasites.</title>
        <authorList>
            <person name="Tanifuji G."/>
            <person name="Takabayashi S."/>
            <person name="Kume K."/>
            <person name="Takagi M."/>
            <person name="Nakayama T."/>
            <person name="Kamikawa R."/>
            <person name="Inagaki Y."/>
            <person name="Hashimoto T."/>
        </authorList>
    </citation>
    <scope>NUCLEOTIDE SEQUENCE [LARGE SCALE GENOMIC DNA]</scope>
    <source>
        <strain evidence="3">NY0173</strain>
    </source>
</reference>
<gene>
    <name evidence="3" type="ORF">KIPB_007517</name>
</gene>
<feature type="region of interest" description="Disordered" evidence="2">
    <location>
        <begin position="412"/>
        <end position="456"/>
    </location>
</feature>
<evidence type="ECO:0000256" key="1">
    <source>
        <dbReference type="SAM" id="Coils"/>
    </source>
</evidence>
<dbReference type="Gene3D" id="1.10.287.1490">
    <property type="match status" value="1"/>
</dbReference>
<evidence type="ECO:0000313" key="3">
    <source>
        <dbReference type="EMBL" id="GIQ85787.1"/>
    </source>
</evidence>
<protein>
    <submittedName>
        <fullName evidence="3">Uncharacterized protein</fullName>
    </submittedName>
</protein>
<evidence type="ECO:0000313" key="4">
    <source>
        <dbReference type="Proteomes" id="UP000265618"/>
    </source>
</evidence>